<name>A0A3D8I7Q3_9HELI</name>
<accession>A0A3D8I7Q3</accession>
<evidence type="ECO:0000313" key="2">
    <source>
        <dbReference type="Proteomes" id="UP000256379"/>
    </source>
</evidence>
<dbReference type="RefSeq" id="WP_115543911.1">
    <property type="nucleotide sequence ID" value="NZ_NXLQ01000070.1"/>
</dbReference>
<comment type="caution">
    <text evidence="1">The sequence shown here is derived from an EMBL/GenBank/DDBJ whole genome shotgun (WGS) entry which is preliminary data.</text>
</comment>
<dbReference type="Proteomes" id="UP000256379">
    <property type="component" value="Unassembled WGS sequence"/>
</dbReference>
<organism evidence="1 2">
    <name type="scientific">Helicobacter didelphidarum</name>
    <dbReference type="NCBI Taxonomy" id="2040648"/>
    <lineage>
        <taxon>Bacteria</taxon>
        <taxon>Pseudomonadati</taxon>
        <taxon>Campylobacterota</taxon>
        <taxon>Epsilonproteobacteria</taxon>
        <taxon>Campylobacterales</taxon>
        <taxon>Helicobacteraceae</taxon>
        <taxon>Helicobacter</taxon>
    </lineage>
</organism>
<proteinExistence type="predicted"/>
<keyword evidence="2" id="KW-1185">Reference proteome</keyword>
<dbReference type="OrthoDB" id="5326153at2"/>
<gene>
    <name evidence="1" type="ORF">CQA53_10495</name>
</gene>
<protein>
    <submittedName>
        <fullName evidence="1">Uncharacterized protein</fullName>
    </submittedName>
</protein>
<dbReference type="AlphaFoldDB" id="A0A3D8I7Q3"/>
<sequence length="129" mass="15218">MQNNNETTKITYWGGYWKGEQSNYLTFYIEDFYCKEEKVPFCIESLAKYKQYNVVLNKDYLLGPDVSIWDFTINDLHYVWIWDVGSGANKIQRITDIPNDEAEKKTLEKIVKDLCDILNMLVENGDIKI</sequence>
<dbReference type="EMBL" id="NXLQ01000070">
    <property type="protein sequence ID" value="RDU61200.1"/>
    <property type="molecule type" value="Genomic_DNA"/>
</dbReference>
<evidence type="ECO:0000313" key="1">
    <source>
        <dbReference type="EMBL" id="RDU61200.1"/>
    </source>
</evidence>
<reference evidence="1 2" key="1">
    <citation type="submission" date="2018-04" db="EMBL/GenBank/DDBJ databases">
        <title>Novel Campyloabacter and Helicobacter Species and Strains.</title>
        <authorList>
            <person name="Mannion A.J."/>
            <person name="Shen Z."/>
            <person name="Fox J.G."/>
        </authorList>
    </citation>
    <scope>NUCLEOTIDE SEQUENCE [LARGE SCALE GENOMIC DNA]</scope>
    <source>
        <strain evidence="1 2">MIT 17-337</strain>
    </source>
</reference>